<evidence type="ECO:0000313" key="1">
    <source>
        <dbReference type="EMBL" id="OLP73958.1"/>
    </source>
</evidence>
<reference evidence="1 2" key="1">
    <citation type="submission" date="2016-02" db="EMBL/GenBank/DDBJ databases">
        <title>Genome analysis of coral dinoflagellate symbionts highlights evolutionary adaptations to a symbiotic lifestyle.</title>
        <authorList>
            <person name="Aranda M."/>
            <person name="Li Y."/>
            <person name="Liew Y.J."/>
            <person name="Baumgarten S."/>
            <person name="Simakov O."/>
            <person name="Wilson M."/>
            <person name="Piel J."/>
            <person name="Ashoor H."/>
            <person name="Bougouffa S."/>
            <person name="Bajic V.B."/>
            <person name="Ryu T."/>
            <person name="Ravasi T."/>
            <person name="Bayer T."/>
            <person name="Micklem G."/>
            <person name="Kim H."/>
            <person name="Bhak J."/>
            <person name="Lajeunesse T.C."/>
            <person name="Voolstra C.R."/>
        </authorList>
    </citation>
    <scope>NUCLEOTIDE SEQUENCE [LARGE SCALE GENOMIC DNA]</scope>
    <source>
        <strain evidence="1 2">CCMP2467</strain>
    </source>
</reference>
<sequence>MVREFMADKTVTAVTAAYGARYSKQEVTKKDGRHTQPFAPGQGKEQCESLFASIMSLHKEKIIDISKVANSFNGTTWMFGYMKASDSTGLTPNCAGCFKMLVFGTVTAYAIDTTSLLKHLPTLKAAARNTAELYDIVNAFTAEQVQQLKELGVPVYKCHMDKEIVLWIPAGWVLIEKTGDSALTYGFRKSMFIATSALRSKYEAAKLLLKASGNSTEKMDEDDDADGDWDEDDGDDVDVDDDYDDCE</sequence>
<dbReference type="AlphaFoldDB" id="A0A1Q9BTF4"/>
<organism evidence="1 2">
    <name type="scientific">Symbiodinium microadriaticum</name>
    <name type="common">Dinoflagellate</name>
    <name type="synonym">Zooxanthella microadriatica</name>
    <dbReference type="NCBI Taxonomy" id="2951"/>
    <lineage>
        <taxon>Eukaryota</taxon>
        <taxon>Sar</taxon>
        <taxon>Alveolata</taxon>
        <taxon>Dinophyceae</taxon>
        <taxon>Suessiales</taxon>
        <taxon>Symbiodiniaceae</taxon>
        <taxon>Symbiodinium</taxon>
    </lineage>
</organism>
<dbReference type="OrthoDB" id="415528at2759"/>
<proteinExistence type="predicted"/>
<name>A0A1Q9BTF4_SYMMI</name>
<gene>
    <name evidence="1" type="ORF">AK812_SmicGene46645</name>
</gene>
<dbReference type="EMBL" id="LSRX01004469">
    <property type="protein sequence ID" value="OLP73958.1"/>
    <property type="molecule type" value="Genomic_DNA"/>
</dbReference>
<keyword evidence="2" id="KW-1185">Reference proteome</keyword>
<comment type="caution">
    <text evidence="1">The sequence shown here is derived from an EMBL/GenBank/DDBJ whole genome shotgun (WGS) entry which is preliminary data.</text>
</comment>
<protein>
    <submittedName>
        <fullName evidence="1">Uncharacterized protein</fullName>
    </submittedName>
</protein>
<evidence type="ECO:0000313" key="2">
    <source>
        <dbReference type="Proteomes" id="UP000186817"/>
    </source>
</evidence>
<dbReference type="Proteomes" id="UP000186817">
    <property type="component" value="Unassembled WGS sequence"/>
</dbReference>
<accession>A0A1Q9BTF4</accession>